<dbReference type="AlphaFoldDB" id="A0A2X0ITI9"/>
<keyword evidence="3" id="KW-1185">Reference proteome</keyword>
<dbReference type="SUPFAM" id="SSF53448">
    <property type="entry name" value="Nucleotide-diphospho-sugar transferases"/>
    <property type="match status" value="1"/>
</dbReference>
<protein>
    <recommendedName>
        <fullName evidence="1">Glycosyltransferase 2-like domain-containing protein</fullName>
    </recommendedName>
</protein>
<name>A0A2X0ITI9_9ACTN</name>
<dbReference type="Pfam" id="PF00535">
    <property type="entry name" value="Glycos_transf_2"/>
    <property type="match status" value="1"/>
</dbReference>
<proteinExistence type="predicted"/>
<dbReference type="InterPro" id="IPR029044">
    <property type="entry name" value="Nucleotide-diphossugar_trans"/>
</dbReference>
<dbReference type="Gene3D" id="3.90.550.10">
    <property type="entry name" value="Spore Coat Polysaccharide Biosynthesis Protein SpsA, Chain A"/>
    <property type="match status" value="1"/>
</dbReference>
<evidence type="ECO:0000259" key="1">
    <source>
        <dbReference type="Pfam" id="PF00535"/>
    </source>
</evidence>
<dbReference type="PANTHER" id="PTHR43685:SF2">
    <property type="entry name" value="GLYCOSYLTRANSFERASE 2-LIKE DOMAIN-CONTAINING PROTEIN"/>
    <property type="match status" value="1"/>
</dbReference>
<dbReference type="PANTHER" id="PTHR43685">
    <property type="entry name" value="GLYCOSYLTRANSFERASE"/>
    <property type="match status" value="1"/>
</dbReference>
<feature type="domain" description="Glycosyltransferase 2-like" evidence="1">
    <location>
        <begin position="31"/>
        <end position="134"/>
    </location>
</feature>
<evidence type="ECO:0000313" key="2">
    <source>
        <dbReference type="EMBL" id="RAG80886.1"/>
    </source>
</evidence>
<dbReference type="Proteomes" id="UP000248889">
    <property type="component" value="Unassembled WGS sequence"/>
</dbReference>
<dbReference type="OrthoDB" id="3984103at2"/>
<comment type="caution">
    <text evidence="2">The sequence shown here is derived from an EMBL/GenBank/DDBJ whole genome shotgun (WGS) entry which is preliminary data.</text>
</comment>
<dbReference type="CDD" id="cd00761">
    <property type="entry name" value="Glyco_tranf_GTA_type"/>
    <property type="match status" value="1"/>
</dbReference>
<accession>A0A2X0ITI9</accession>
<organism evidence="2 3">
    <name type="scientific">Streptacidiphilus pinicola</name>
    <dbReference type="NCBI Taxonomy" id="2219663"/>
    <lineage>
        <taxon>Bacteria</taxon>
        <taxon>Bacillati</taxon>
        <taxon>Actinomycetota</taxon>
        <taxon>Actinomycetes</taxon>
        <taxon>Kitasatosporales</taxon>
        <taxon>Streptomycetaceae</taxon>
        <taxon>Streptacidiphilus</taxon>
    </lineage>
</organism>
<dbReference type="EMBL" id="QKYN01000191">
    <property type="protein sequence ID" value="RAG80886.1"/>
    <property type="molecule type" value="Genomic_DNA"/>
</dbReference>
<sequence length="356" mass="39149">MQLRRRYRSCGVSSGGPIFRGVLSSPSPLISVIVAAYDLQGTLATCLQSVLGQSYRDIEVIVVADQSPECPAGVVGAAELEDGRVQIVRLDAVASVGAARNAGVARATGEYLLFLDADHVLWDGTLQAMADRLRTCEWPELLLFGHTRLHRGRSWPGGAAELLAGQGANAFSPAEQPQLFGAPAYMWDRLVRRDLWVRTGAGFPDGLHEEIAVQHRLMLAAASAAVLKWDCAQLRRRHTAHPAGGPNGSHFDVFDRYEESFALVEAYDRPDVVPHLFTRMIRQYLFLLALSDCLPRAQRSDFFQRATAHYQRFVPEGYERPAGKEGMKFQLVANGGYAAFQTARMPAVARVVLSRS</sequence>
<reference evidence="2 3" key="1">
    <citation type="submission" date="2018-06" db="EMBL/GenBank/DDBJ databases">
        <title>Streptacidiphilus pinicola sp. nov., isolated from pine grove soil.</title>
        <authorList>
            <person name="Roh S.G."/>
            <person name="Park S."/>
            <person name="Kim M.-K."/>
            <person name="Yun B.-R."/>
            <person name="Park J."/>
            <person name="Kim M.J."/>
            <person name="Kim Y.S."/>
            <person name="Kim S.B."/>
        </authorList>
    </citation>
    <scope>NUCLEOTIDE SEQUENCE [LARGE SCALE GENOMIC DNA]</scope>
    <source>
        <strain evidence="2 3">MMS16-CNU450</strain>
    </source>
</reference>
<gene>
    <name evidence="2" type="ORF">DN069_35875</name>
</gene>
<dbReference type="InterPro" id="IPR050834">
    <property type="entry name" value="Glycosyltransf_2"/>
</dbReference>
<dbReference type="InterPro" id="IPR001173">
    <property type="entry name" value="Glyco_trans_2-like"/>
</dbReference>
<evidence type="ECO:0000313" key="3">
    <source>
        <dbReference type="Proteomes" id="UP000248889"/>
    </source>
</evidence>